<dbReference type="OrthoDB" id="1445341at2"/>
<evidence type="ECO:0008006" key="4">
    <source>
        <dbReference type="Google" id="ProtNLM"/>
    </source>
</evidence>
<protein>
    <recommendedName>
        <fullName evidence="4">Outer membrane protein beta-barrel domain-containing protein</fullName>
    </recommendedName>
</protein>
<feature type="chain" id="PRO_5003560686" description="Outer membrane protein beta-barrel domain-containing protein" evidence="1">
    <location>
        <begin position="22"/>
        <end position="222"/>
    </location>
</feature>
<organism evidence="2 3">
    <name type="scientific">Gillisia limnaea (strain DSM 15749 / LMG 21470 / R-8282)</name>
    <dbReference type="NCBI Taxonomy" id="865937"/>
    <lineage>
        <taxon>Bacteria</taxon>
        <taxon>Pseudomonadati</taxon>
        <taxon>Bacteroidota</taxon>
        <taxon>Flavobacteriia</taxon>
        <taxon>Flavobacteriales</taxon>
        <taxon>Flavobacteriaceae</taxon>
        <taxon>Gillisia</taxon>
    </lineage>
</organism>
<evidence type="ECO:0000256" key="1">
    <source>
        <dbReference type="SAM" id="SignalP"/>
    </source>
</evidence>
<dbReference type="HOGENOM" id="CLU_1243857_0_0_10"/>
<dbReference type="eggNOG" id="ENOG5032TBI">
    <property type="taxonomic scope" value="Bacteria"/>
</dbReference>
<keyword evidence="3" id="KW-1185">Reference proteome</keyword>
<dbReference type="STRING" id="865937.Gilli_1561"/>
<sequence>MAPFKVIVCVLFLGINFHVSAQTHPVLYGGFEYYRNTGFSNNSIGNFNVGAQVYQWKFFAPEIGYDLYFGALNDQNILNPIDPNAQSLERLEKSFNASLFTLSPKLKFGKDDAFLTFSPKYHIGSVRARGDYLFLMNNGDYGLQERQKTSAPVSFWSFSIGLEGLALKTESYWFSLAVHYMFLNTDEAFQKLDFSEYNIRTTFSNSSSIGLGLRFYWDAFAK</sequence>
<dbReference type="RefSeq" id="WP_006988520.1">
    <property type="nucleotide sequence ID" value="NZ_JH594606.1"/>
</dbReference>
<dbReference type="AlphaFoldDB" id="H2BYB6"/>
<dbReference type="Proteomes" id="UP000003844">
    <property type="component" value="Unassembled WGS sequence"/>
</dbReference>
<dbReference type="EMBL" id="JH594606">
    <property type="protein sequence ID" value="EHQ02208.1"/>
    <property type="molecule type" value="Genomic_DNA"/>
</dbReference>
<feature type="signal peptide" evidence="1">
    <location>
        <begin position="1"/>
        <end position="21"/>
    </location>
</feature>
<name>H2BYB6_GILLR</name>
<accession>H2BYB6</accession>
<keyword evidence="1" id="KW-0732">Signal</keyword>
<evidence type="ECO:0000313" key="2">
    <source>
        <dbReference type="EMBL" id="EHQ02208.1"/>
    </source>
</evidence>
<proteinExistence type="predicted"/>
<reference evidence="3" key="1">
    <citation type="journal article" date="2012" name="Stand. Genomic Sci.">
        <title>Genome sequence of the Antarctic rhodopsins-containing flavobacterium Gillisia limnaea type strain (R-8282(T)).</title>
        <authorList>
            <person name="Riedel T."/>
            <person name="Held B."/>
            <person name="Nolan M."/>
            <person name="Lucas S."/>
            <person name="Lapidus A."/>
            <person name="Tice H."/>
            <person name="Del Rio T.G."/>
            <person name="Cheng J.F."/>
            <person name="Han C."/>
            <person name="Tapia R."/>
            <person name="Goodwin L.A."/>
            <person name="Pitluck S."/>
            <person name="Liolios K."/>
            <person name="Mavromatis K."/>
            <person name="Pagani I."/>
            <person name="Ivanova N."/>
            <person name="Mikhailova N."/>
            <person name="Pati A."/>
            <person name="Chen A."/>
            <person name="Palaniappan K."/>
            <person name="Land M."/>
            <person name="Rohde M."/>
            <person name="Tindall B.J."/>
            <person name="Detter J.C."/>
            <person name="Goker M."/>
            <person name="Bristow J."/>
            <person name="Eisen J.A."/>
            <person name="Markowitz V."/>
            <person name="Hugenholtz P."/>
            <person name="Kyrpides N.C."/>
            <person name="Klenk H.P."/>
            <person name="Woyke T."/>
        </authorList>
    </citation>
    <scope>NUCLEOTIDE SEQUENCE [LARGE SCALE GENOMIC DNA]</scope>
    <source>
        <strain evidence="3">DSM 15749 / LMG 21470 / R-8282</strain>
    </source>
</reference>
<gene>
    <name evidence="2" type="ORF">Gilli_1561</name>
</gene>
<evidence type="ECO:0000313" key="3">
    <source>
        <dbReference type="Proteomes" id="UP000003844"/>
    </source>
</evidence>